<reference evidence="1 2" key="1">
    <citation type="submission" date="2018-05" db="EMBL/GenBank/DDBJ databases">
        <title>Genomic Encyclopedia of Type Strains, Phase IV (KMG-IV): sequencing the most valuable type-strain genomes for metagenomic binning, comparative biology and taxonomic classification.</title>
        <authorList>
            <person name="Goeker M."/>
        </authorList>
    </citation>
    <scope>NUCLEOTIDE SEQUENCE [LARGE SCALE GENOMIC DNA]</scope>
    <source>
        <strain evidence="1 2">DSM 18773</strain>
    </source>
</reference>
<dbReference type="Pfam" id="PF14169">
    <property type="entry name" value="YdjO"/>
    <property type="match status" value="1"/>
</dbReference>
<dbReference type="Proteomes" id="UP000245634">
    <property type="component" value="Unassembled WGS sequence"/>
</dbReference>
<dbReference type="EMBL" id="QGGL01000018">
    <property type="protein sequence ID" value="PWK07019.1"/>
    <property type="molecule type" value="Genomic_DNA"/>
</dbReference>
<evidence type="ECO:0000313" key="1">
    <source>
        <dbReference type="EMBL" id="PWK07019.1"/>
    </source>
</evidence>
<accession>A0A316D8P2</accession>
<dbReference type="InterPro" id="IPR025916">
    <property type="entry name" value="YdjO"/>
</dbReference>
<sequence length="79" mass="9018">MYYRAKQVEVQEDITTIWSCTNEGCKGWMRDNFAFEQAPTCRLCKHEMASSTKMLPMLANSNGDLKAIKKGVQIEQSLI</sequence>
<evidence type="ECO:0000313" key="2">
    <source>
        <dbReference type="Proteomes" id="UP000245634"/>
    </source>
</evidence>
<organism evidence="1 2">
    <name type="scientific">Tumebacillus permanentifrigoris</name>
    <dbReference type="NCBI Taxonomy" id="378543"/>
    <lineage>
        <taxon>Bacteria</taxon>
        <taxon>Bacillati</taxon>
        <taxon>Bacillota</taxon>
        <taxon>Bacilli</taxon>
        <taxon>Bacillales</taxon>
        <taxon>Alicyclobacillaceae</taxon>
        <taxon>Tumebacillus</taxon>
    </lineage>
</organism>
<proteinExistence type="predicted"/>
<name>A0A316D8P2_9BACL</name>
<dbReference type="OrthoDB" id="1955171at2"/>
<gene>
    <name evidence="1" type="ORF">C7459_11890</name>
</gene>
<keyword evidence="2" id="KW-1185">Reference proteome</keyword>
<dbReference type="AlphaFoldDB" id="A0A316D8P2"/>
<comment type="caution">
    <text evidence="1">The sequence shown here is derived from an EMBL/GenBank/DDBJ whole genome shotgun (WGS) entry which is preliminary data.</text>
</comment>
<protein>
    <submittedName>
        <fullName evidence="1">Cold-inducible protein YdjO</fullName>
    </submittedName>
</protein>
<dbReference type="RefSeq" id="WP_109690756.1">
    <property type="nucleotide sequence ID" value="NZ_QGGL01000018.1"/>
</dbReference>